<feature type="transmembrane region" description="Helical" evidence="9">
    <location>
        <begin position="232"/>
        <end position="256"/>
    </location>
</feature>
<evidence type="ECO:0000256" key="8">
    <source>
        <dbReference type="ARBA" id="ARBA00023136"/>
    </source>
</evidence>
<organism evidence="10 11">
    <name type="scientific">Campylobacter gracilis RM3268</name>
    <dbReference type="NCBI Taxonomy" id="553220"/>
    <lineage>
        <taxon>Bacteria</taxon>
        <taxon>Pseudomonadati</taxon>
        <taxon>Campylobacterota</taxon>
        <taxon>Epsilonproteobacteria</taxon>
        <taxon>Campylobacterales</taxon>
        <taxon>Campylobacteraceae</taxon>
        <taxon>Campylobacter</taxon>
    </lineage>
</organism>
<feature type="transmembrane region" description="Helical" evidence="9">
    <location>
        <begin position="157"/>
        <end position="177"/>
    </location>
</feature>
<dbReference type="SUPFAM" id="SSF118215">
    <property type="entry name" value="Proton glutamate symport protein"/>
    <property type="match status" value="1"/>
</dbReference>
<feature type="transmembrane region" description="Helical" evidence="9">
    <location>
        <begin position="16"/>
        <end position="38"/>
    </location>
</feature>
<evidence type="ECO:0000256" key="7">
    <source>
        <dbReference type="ARBA" id="ARBA00022989"/>
    </source>
</evidence>
<accession>C8PJ00</accession>
<dbReference type="PANTHER" id="PTHR42865">
    <property type="entry name" value="PROTON/GLUTAMATE-ASPARTATE SYMPORTER"/>
    <property type="match status" value="1"/>
</dbReference>
<gene>
    <name evidence="10" type="ORF">CAMGR0001_1199</name>
</gene>
<evidence type="ECO:0000256" key="4">
    <source>
        <dbReference type="ARBA" id="ARBA00022692"/>
    </source>
</evidence>
<dbReference type="InterPro" id="IPR023025">
    <property type="entry name" value="Ser_Thr_transp_SstT"/>
</dbReference>
<feature type="transmembrane region" description="Helical" evidence="9">
    <location>
        <begin position="198"/>
        <end position="220"/>
    </location>
</feature>
<feature type="transmembrane region" description="Helical" evidence="9">
    <location>
        <begin position="312"/>
        <end position="332"/>
    </location>
</feature>
<evidence type="ECO:0000256" key="5">
    <source>
        <dbReference type="ARBA" id="ARBA00022847"/>
    </source>
</evidence>
<dbReference type="STRING" id="824.CGRAC_0949"/>
<dbReference type="InterPro" id="IPR001991">
    <property type="entry name" value="Na-dicarboxylate_symporter"/>
</dbReference>
<dbReference type="eggNOG" id="COG3633">
    <property type="taxonomic scope" value="Bacteria"/>
</dbReference>
<dbReference type="GO" id="GO:0032329">
    <property type="term" value="P:serine transport"/>
    <property type="evidence" value="ECO:0007669"/>
    <property type="project" value="InterPro"/>
</dbReference>
<evidence type="ECO:0000256" key="9">
    <source>
        <dbReference type="SAM" id="Phobius"/>
    </source>
</evidence>
<keyword evidence="5" id="KW-0769">Symport</keyword>
<dbReference type="OrthoDB" id="9766690at2"/>
<keyword evidence="11" id="KW-1185">Reference proteome</keyword>
<dbReference type="PRINTS" id="PR00173">
    <property type="entry name" value="EDTRNSPORT"/>
</dbReference>
<reference evidence="10 11" key="1">
    <citation type="submission" date="2009-07" db="EMBL/GenBank/DDBJ databases">
        <authorList>
            <person name="Madupu R."/>
            <person name="Sebastian Y."/>
            <person name="Durkin A.S."/>
            <person name="Torralba M."/>
            <person name="Methe B."/>
            <person name="Sutton G.G."/>
            <person name="Strausberg R.L."/>
            <person name="Nelson K.E."/>
        </authorList>
    </citation>
    <scope>NUCLEOTIDE SEQUENCE [LARGE SCALE GENOMIC DNA]</scope>
    <source>
        <strain evidence="10 11">RM3268</strain>
    </source>
</reference>
<keyword evidence="3" id="KW-1003">Cell membrane</keyword>
<dbReference type="Gene3D" id="1.10.3860.10">
    <property type="entry name" value="Sodium:dicarboxylate symporter"/>
    <property type="match status" value="1"/>
</dbReference>
<dbReference type="GO" id="GO:0005886">
    <property type="term" value="C:plasma membrane"/>
    <property type="evidence" value="ECO:0007669"/>
    <property type="project" value="TreeGrafter"/>
</dbReference>
<dbReference type="GO" id="GO:0015826">
    <property type="term" value="P:threonine transport"/>
    <property type="evidence" value="ECO:0007669"/>
    <property type="project" value="InterPro"/>
</dbReference>
<dbReference type="InterPro" id="IPR036458">
    <property type="entry name" value="Na:dicarbo_symporter_sf"/>
</dbReference>
<dbReference type="Proteomes" id="UP000005709">
    <property type="component" value="Unassembled WGS sequence"/>
</dbReference>
<evidence type="ECO:0000256" key="6">
    <source>
        <dbReference type="ARBA" id="ARBA00022970"/>
    </source>
</evidence>
<keyword evidence="4 9" id="KW-0812">Transmembrane</keyword>
<feature type="transmembrane region" description="Helical" evidence="9">
    <location>
        <begin position="58"/>
        <end position="85"/>
    </location>
</feature>
<protein>
    <submittedName>
        <fullName evidence="10">Transporter, dicarboxylate/amino acid:cation Na+/H+ symporter family protein</fullName>
    </submittedName>
</protein>
<comment type="subcellular location">
    <subcellularLocation>
        <location evidence="1">Membrane</location>
        <topology evidence="1">Multi-pass membrane protein</topology>
    </subcellularLocation>
</comment>
<evidence type="ECO:0000313" key="11">
    <source>
        <dbReference type="Proteomes" id="UP000005709"/>
    </source>
</evidence>
<sequence>MSSIQKLVASYKDKNLVLRIVTGLIIGAILGFVARSAAGDIAAEHNSFLINVVAFGEILGNLFVGALKAVAPILVFILILSSIVNKQYGSASGLKRVVVLYIVGTFLASCVGVAASFLFPTELALSNVGAAENTAPASVWIVLKDLLFKVVDNPLNAIAHGNYVGILTWAIGLGVALKFCTNETKKIFTDLSEAVTKIVQFVIQLAPFGIFGLVASTVYQTGVDALLGYVRIVVVLVGAMAFVALVVNPLIVFAVIKKNPYPLVFTCLRESGLTAFFTRSSAANIPVNLNLCKKLGISDELSSISIPLGATINMAGAAVVIAILALAAAHTLGVRPDFWTALLLCVVSAVGACGASGVPGGSLMLIPLACSLFNISNDIAMQVVAIGFIIGVIQDSVETAINSSTDVIFTAIASQSMQK</sequence>
<feature type="transmembrane region" description="Helical" evidence="9">
    <location>
        <begin position="338"/>
        <end position="358"/>
    </location>
</feature>
<keyword evidence="8 9" id="KW-0472">Membrane</keyword>
<evidence type="ECO:0000256" key="3">
    <source>
        <dbReference type="ARBA" id="ARBA00022475"/>
    </source>
</evidence>
<dbReference type="AlphaFoldDB" id="C8PJ00"/>
<dbReference type="EMBL" id="ACYG01000027">
    <property type="protein sequence ID" value="EEV16905.1"/>
    <property type="molecule type" value="Genomic_DNA"/>
</dbReference>
<evidence type="ECO:0000256" key="1">
    <source>
        <dbReference type="ARBA" id="ARBA00004141"/>
    </source>
</evidence>
<proteinExistence type="inferred from homology"/>
<keyword evidence="6" id="KW-0029">Amino-acid transport</keyword>
<dbReference type="FunFam" id="1.10.3860.10:FF:000003">
    <property type="entry name" value="Serine/threonine transporter sstT"/>
    <property type="match status" value="1"/>
</dbReference>
<dbReference type="HAMAP" id="MF_01582">
    <property type="entry name" value="Ser_Thr_transp_SstT"/>
    <property type="match status" value="1"/>
</dbReference>
<dbReference type="NCBIfam" id="NF010151">
    <property type="entry name" value="PRK13628.1"/>
    <property type="match status" value="1"/>
</dbReference>
<dbReference type="RefSeq" id="WP_005871778.1">
    <property type="nucleotide sequence ID" value="NZ_ACYG01000027.1"/>
</dbReference>
<dbReference type="Pfam" id="PF00375">
    <property type="entry name" value="SDF"/>
    <property type="match status" value="1"/>
</dbReference>
<comment type="caution">
    <text evidence="10">The sequence shown here is derived from an EMBL/GenBank/DDBJ whole genome shotgun (WGS) entry which is preliminary data.</text>
</comment>
<dbReference type="PANTHER" id="PTHR42865:SF8">
    <property type="entry name" value="SERINE_THREONINE TRANSPORTER SSTT"/>
    <property type="match status" value="1"/>
</dbReference>
<keyword evidence="7 9" id="KW-1133">Transmembrane helix</keyword>
<evidence type="ECO:0000256" key="2">
    <source>
        <dbReference type="ARBA" id="ARBA00022448"/>
    </source>
</evidence>
<name>C8PJ00_9BACT</name>
<feature type="transmembrane region" description="Helical" evidence="9">
    <location>
        <begin position="97"/>
        <end position="119"/>
    </location>
</feature>
<evidence type="ECO:0000313" key="10">
    <source>
        <dbReference type="EMBL" id="EEV16905.1"/>
    </source>
</evidence>
<keyword evidence="2" id="KW-0813">Transport</keyword>
<dbReference type="GO" id="GO:0005295">
    <property type="term" value="F:neutral L-amino acid:sodium symporter activity"/>
    <property type="evidence" value="ECO:0007669"/>
    <property type="project" value="TreeGrafter"/>
</dbReference>